<dbReference type="Gene3D" id="3.50.30.30">
    <property type="match status" value="1"/>
</dbReference>
<name>A0AAD5P8D7_9FUNG</name>
<accession>A0AAD5P8D7</accession>
<evidence type="ECO:0000256" key="3">
    <source>
        <dbReference type="ARBA" id="ARBA00022670"/>
    </source>
</evidence>
<dbReference type="InterPro" id="IPR000209">
    <property type="entry name" value="Peptidase_S8/S53_dom"/>
</dbReference>
<keyword evidence="4" id="KW-0378">Hydrolase</keyword>
<comment type="similarity">
    <text evidence="1 6">Belongs to the peptidase S8 family.</text>
</comment>
<dbReference type="SUPFAM" id="SSF52743">
    <property type="entry name" value="Subtilisin-like"/>
    <property type="match status" value="1"/>
</dbReference>
<evidence type="ECO:0000259" key="7">
    <source>
        <dbReference type="Pfam" id="PF00082"/>
    </source>
</evidence>
<dbReference type="SUPFAM" id="SSF52025">
    <property type="entry name" value="PA domain"/>
    <property type="match status" value="1"/>
</dbReference>
<dbReference type="AlphaFoldDB" id="A0AAD5P8D7"/>
<feature type="domain" description="PA" evidence="8">
    <location>
        <begin position="369"/>
        <end position="454"/>
    </location>
</feature>
<dbReference type="InterPro" id="IPR050131">
    <property type="entry name" value="Peptidase_S8_subtilisin-like"/>
</dbReference>
<dbReference type="InterPro" id="IPR015500">
    <property type="entry name" value="Peptidase_S8_subtilisin-rel"/>
</dbReference>
<sequence>MVEFAGSSDAHHDSKLLLDHLKSKFPNAKLSIARVLDYDLMRGATIQMGATKDDLHGKILETINHSSLVTGVYPIHVLTQKQRKASTTSTYSLADNDSPQPRKIRRVRRAPIKTTVPKDLEKMRQVLPHYLTQVDTLHQQGNTGQGIHIAIISDGVDYNHPALGGGFGPGFKVFDGWDFVGAPSLDVDIWNGIISFPDNDPLDECSEYFQNGYGGYGTQVAGVIGGYLNTETEYFQGAAPGANLSSWRVMGCDGLTYEDIVIDAMNRAYVSGAQIIVVDVYFDGAWSERPVAVAAEKIVNEGRIVIAGAGLNGDNTIFGVTSPSSGKGVVSVASVDNQYNIEALSTSVSVEGLSHTIGILSPKNVHFPSGELVIPGSDACQPHLIDSNIKGKIAIIPFSSSCPYTEQVYNLKEEGVIGIIVANQEKSEGPFNPSIEQFVNIPVAGITYADGTNIVNAFNGLTSVPIITHFTIESNIIDTFNSVSEFSSHGPSYEFDFKPNIAGIGGHVYTTAVPHHNGLWRTGSSTSLAAAYVAGCFALYLKALEDKIGYVQPELLRQQSLPEFVLEQFQNYANIGRPSDPYYTPFHQGAGLVQVNDAILQTTHISPGAISFNDTVHGIRKHSVTISNYGTSVAHYKIVNSNSHVVFEISNYDFDNGITIHPHKSKTIDIELEKHEENYNSGMFSGFITFISNKKLQPSSKDINVPYIGMFGNARNVYYDITRKGLFLSNDPENMNTNMFTEGYPILFNHRGDKVQQDNTLLYNRKAYNSSKVLPMIEISLSVPTIRVEYLLYNSNNNQMIGHALQPKSYLQISTKRKNETFSNYWDVRYYVSDPPTKEQRVSSLQLPRRVDLDAGGPYHFIIRALRLYGDPNNIDDWDVWLSNTFRIV</sequence>
<dbReference type="Pfam" id="PF02225">
    <property type="entry name" value="PA"/>
    <property type="match status" value="1"/>
</dbReference>
<comment type="caution">
    <text evidence="9">The sequence shown here is derived from an EMBL/GenBank/DDBJ whole genome shotgun (WGS) entry which is preliminary data.</text>
</comment>
<dbReference type="GO" id="GO:0005615">
    <property type="term" value="C:extracellular space"/>
    <property type="evidence" value="ECO:0007669"/>
    <property type="project" value="TreeGrafter"/>
</dbReference>
<evidence type="ECO:0000256" key="4">
    <source>
        <dbReference type="ARBA" id="ARBA00022801"/>
    </source>
</evidence>
<feature type="domain" description="Peptidase S8/S53" evidence="7">
    <location>
        <begin position="144"/>
        <end position="551"/>
    </location>
</feature>
<evidence type="ECO:0000259" key="8">
    <source>
        <dbReference type="Pfam" id="PF02225"/>
    </source>
</evidence>
<dbReference type="PANTHER" id="PTHR43806:SF66">
    <property type="entry name" value="SERIN ENDOPEPTIDASE"/>
    <property type="match status" value="1"/>
</dbReference>
<evidence type="ECO:0000256" key="6">
    <source>
        <dbReference type="PROSITE-ProRule" id="PRU01240"/>
    </source>
</evidence>
<protein>
    <submittedName>
        <fullName evidence="9">Peptidase S8/S53 domain-containing protein</fullName>
    </submittedName>
</protein>
<keyword evidence="2" id="KW-0134">Cell wall</keyword>
<keyword evidence="10" id="KW-1185">Reference proteome</keyword>
<dbReference type="InterPro" id="IPR046450">
    <property type="entry name" value="PA_dom_sf"/>
</dbReference>
<dbReference type="Proteomes" id="UP001209540">
    <property type="component" value="Unassembled WGS sequence"/>
</dbReference>
<dbReference type="GO" id="GO:0006508">
    <property type="term" value="P:proteolysis"/>
    <property type="evidence" value="ECO:0007669"/>
    <property type="project" value="UniProtKB-KW"/>
</dbReference>
<evidence type="ECO:0000313" key="9">
    <source>
        <dbReference type="EMBL" id="KAI9243602.1"/>
    </source>
</evidence>
<dbReference type="InterPro" id="IPR036852">
    <property type="entry name" value="Peptidase_S8/S53_dom_sf"/>
</dbReference>
<dbReference type="GO" id="GO:0004252">
    <property type="term" value="F:serine-type endopeptidase activity"/>
    <property type="evidence" value="ECO:0007669"/>
    <property type="project" value="InterPro"/>
</dbReference>
<dbReference type="Pfam" id="PF00082">
    <property type="entry name" value="Peptidase_S8"/>
    <property type="match status" value="1"/>
</dbReference>
<proteinExistence type="inferred from homology"/>
<dbReference type="PANTHER" id="PTHR43806">
    <property type="entry name" value="PEPTIDASE S8"/>
    <property type="match status" value="1"/>
</dbReference>
<reference evidence="9" key="1">
    <citation type="journal article" date="2022" name="IScience">
        <title>Evolution of zygomycete secretomes and the origins of terrestrial fungal ecologies.</title>
        <authorList>
            <person name="Chang Y."/>
            <person name="Wang Y."/>
            <person name="Mondo S."/>
            <person name="Ahrendt S."/>
            <person name="Andreopoulos W."/>
            <person name="Barry K."/>
            <person name="Beard J."/>
            <person name="Benny G.L."/>
            <person name="Blankenship S."/>
            <person name="Bonito G."/>
            <person name="Cuomo C."/>
            <person name="Desiro A."/>
            <person name="Gervers K.A."/>
            <person name="Hundley H."/>
            <person name="Kuo A."/>
            <person name="LaButti K."/>
            <person name="Lang B.F."/>
            <person name="Lipzen A."/>
            <person name="O'Donnell K."/>
            <person name="Pangilinan J."/>
            <person name="Reynolds N."/>
            <person name="Sandor L."/>
            <person name="Smith M.E."/>
            <person name="Tsang A."/>
            <person name="Grigoriev I.V."/>
            <person name="Stajich J.E."/>
            <person name="Spatafora J.W."/>
        </authorList>
    </citation>
    <scope>NUCLEOTIDE SEQUENCE</scope>
    <source>
        <strain evidence="9">RSA 2281</strain>
    </source>
</reference>
<gene>
    <name evidence="9" type="ORF">BDA99DRAFT_610410</name>
</gene>
<evidence type="ECO:0000313" key="10">
    <source>
        <dbReference type="Proteomes" id="UP001209540"/>
    </source>
</evidence>
<reference evidence="9" key="2">
    <citation type="submission" date="2023-02" db="EMBL/GenBank/DDBJ databases">
        <authorList>
            <consortium name="DOE Joint Genome Institute"/>
            <person name="Mondo S.J."/>
            <person name="Chang Y."/>
            <person name="Wang Y."/>
            <person name="Ahrendt S."/>
            <person name="Andreopoulos W."/>
            <person name="Barry K."/>
            <person name="Beard J."/>
            <person name="Benny G.L."/>
            <person name="Blankenship S."/>
            <person name="Bonito G."/>
            <person name="Cuomo C."/>
            <person name="Desiro A."/>
            <person name="Gervers K.A."/>
            <person name="Hundley H."/>
            <person name="Kuo A."/>
            <person name="LaButti K."/>
            <person name="Lang B.F."/>
            <person name="Lipzen A."/>
            <person name="O'Donnell K."/>
            <person name="Pangilinan J."/>
            <person name="Reynolds N."/>
            <person name="Sandor L."/>
            <person name="Smith M.W."/>
            <person name="Tsang A."/>
            <person name="Grigoriev I.V."/>
            <person name="Stajich J.E."/>
            <person name="Spatafora J.W."/>
        </authorList>
    </citation>
    <scope>NUCLEOTIDE SEQUENCE</scope>
    <source>
        <strain evidence="9">RSA 2281</strain>
    </source>
</reference>
<evidence type="ECO:0000256" key="1">
    <source>
        <dbReference type="ARBA" id="ARBA00011073"/>
    </source>
</evidence>
<dbReference type="InterPro" id="IPR003137">
    <property type="entry name" value="PA_domain"/>
</dbReference>
<dbReference type="Gene3D" id="3.40.50.200">
    <property type="entry name" value="Peptidase S8/S53 domain"/>
    <property type="match status" value="1"/>
</dbReference>
<dbReference type="PROSITE" id="PS51892">
    <property type="entry name" value="SUBTILASE"/>
    <property type="match status" value="1"/>
</dbReference>
<dbReference type="PRINTS" id="PR00723">
    <property type="entry name" value="SUBTILISIN"/>
</dbReference>
<keyword evidence="5" id="KW-0720">Serine protease</keyword>
<keyword evidence="3" id="KW-0645">Protease</keyword>
<keyword evidence="2" id="KW-0964">Secreted</keyword>
<dbReference type="EMBL" id="JAIXMP010000069">
    <property type="protein sequence ID" value="KAI9243602.1"/>
    <property type="molecule type" value="Genomic_DNA"/>
</dbReference>
<evidence type="ECO:0000256" key="2">
    <source>
        <dbReference type="ARBA" id="ARBA00022512"/>
    </source>
</evidence>
<organism evidence="9 10">
    <name type="scientific">Phascolomyces articulosus</name>
    <dbReference type="NCBI Taxonomy" id="60185"/>
    <lineage>
        <taxon>Eukaryota</taxon>
        <taxon>Fungi</taxon>
        <taxon>Fungi incertae sedis</taxon>
        <taxon>Mucoromycota</taxon>
        <taxon>Mucoromycotina</taxon>
        <taxon>Mucoromycetes</taxon>
        <taxon>Mucorales</taxon>
        <taxon>Lichtheimiaceae</taxon>
        <taxon>Phascolomyces</taxon>
    </lineage>
</organism>
<evidence type="ECO:0000256" key="5">
    <source>
        <dbReference type="ARBA" id="ARBA00022825"/>
    </source>
</evidence>
<comment type="caution">
    <text evidence="6">Lacks conserved residue(s) required for the propagation of feature annotation.</text>
</comment>